<dbReference type="AlphaFoldDB" id="A0A366JAD0"/>
<feature type="domain" description="Glycosyltransferase subfamily 4-like N-terminal" evidence="1">
    <location>
        <begin position="18"/>
        <end position="174"/>
    </location>
</feature>
<evidence type="ECO:0000313" key="2">
    <source>
        <dbReference type="EMBL" id="RBP83244.1"/>
    </source>
</evidence>
<dbReference type="InterPro" id="IPR050194">
    <property type="entry name" value="Glycosyltransferase_grp1"/>
</dbReference>
<dbReference type="Pfam" id="PF13439">
    <property type="entry name" value="Glyco_transf_4"/>
    <property type="match status" value="1"/>
</dbReference>
<proteinExistence type="predicted"/>
<dbReference type="GO" id="GO:0016757">
    <property type="term" value="F:glycosyltransferase activity"/>
    <property type="evidence" value="ECO:0007669"/>
    <property type="project" value="TreeGrafter"/>
</dbReference>
<keyword evidence="2" id="KW-0808">Transferase</keyword>
<dbReference type="InterPro" id="IPR028098">
    <property type="entry name" value="Glyco_trans_4-like_N"/>
</dbReference>
<dbReference type="OrthoDB" id="9804196at2"/>
<name>A0A366JAD0_9GAMM</name>
<gene>
    <name evidence="2" type="ORF">DFP80_107223</name>
</gene>
<dbReference type="Pfam" id="PF13692">
    <property type="entry name" value="Glyco_trans_1_4"/>
    <property type="match status" value="1"/>
</dbReference>
<organism evidence="2 3">
    <name type="scientific">Marinomonas rhizomae</name>
    <dbReference type="NCBI Taxonomy" id="491948"/>
    <lineage>
        <taxon>Bacteria</taxon>
        <taxon>Pseudomonadati</taxon>
        <taxon>Pseudomonadota</taxon>
        <taxon>Gammaproteobacteria</taxon>
        <taxon>Oceanospirillales</taxon>
        <taxon>Oceanospirillaceae</taxon>
        <taxon>Marinomonas</taxon>
    </lineage>
</organism>
<evidence type="ECO:0000259" key="1">
    <source>
        <dbReference type="Pfam" id="PF13439"/>
    </source>
</evidence>
<dbReference type="EMBL" id="QNSE01000007">
    <property type="protein sequence ID" value="RBP83244.1"/>
    <property type="molecule type" value="Genomic_DNA"/>
</dbReference>
<reference evidence="2 3" key="1">
    <citation type="submission" date="2018-06" db="EMBL/GenBank/DDBJ databases">
        <title>Genomic Encyclopedia of Type Strains, Phase III (KMG-III): the genomes of soil and plant-associated and newly described type strains.</title>
        <authorList>
            <person name="Whitman W."/>
        </authorList>
    </citation>
    <scope>NUCLEOTIDE SEQUENCE [LARGE SCALE GENOMIC DNA]</scope>
    <source>
        <strain evidence="2 3">CECT 7377</strain>
    </source>
</reference>
<comment type="caution">
    <text evidence="2">The sequence shown here is derived from an EMBL/GenBank/DDBJ whole genome shotgun (WGS) entry which is preliminary data.</text>
</comment>
<accession>A0A366JAD0</accession>
<dbReference type="Gene3D" id="3.40.50.2000">
    <property type="entry name" value="Glycogen Phosphorylase B"/>
    <property type="match status" value="2"/>
</dbReference>
<keyword evidence="3" id="KW-1185">Reference proteome</keyword>
<protein>
    <submittedName>
        <fullName evidence="2">Glycosyltransferase involved in cell wall biosynthesis</fullName>
    </submittedName>
</protein>
<dbReference type="Proteomes" id="UP000252792">
    <property type="component" value="Unassembled WGS sequence"/>
</dbReference>
<dbReference type="SUPFAM" id="SSF53756">
    <property type="entry name" value="UDP-Glycosyltransferase/glycogen phosphorylase"/>
    <property type="match status" value="1"/>
</dbReference>
<dbReference type="PANTHER" id="PTHR45947:SF3">
    <property type="entry name" value="SULFOQUINOVOSYL TRANSFERASE SQD2"/>
    <property type="match status" value="1"/>
</dbReference>
<dbReference type="PANTHER" id="PTHR45947">
    <property type="entry name" value="SULFOQUINOVOSYL TRANSFERASE SQD2"/>
    <property type="match status" value="1"/>
</dbReference>
<dbReference type="CDD" id="cd03811">
    <property type="entry name" value="GT4_GT28_WabH-like"/>
    <property type="match status" value="1"/>
</dbReference>
<evidence type="ECO:0000313" key="3">
    <source>
        <dbReference type="Proteomes" id="UP000252792"/>
    </source>
</evidence>
<dbReference type="RefSeq" id="WP_113916795.1">
    <property type="nucleotide sequence ID" value="NZ_QNSE01000007.1"/>
</dbReference>
<sequence>MKRILYIVSTLGKSGPTNQLYNIISNQDLSNFNITILTLSEERENSDKRKFDSLNIKIETLALSRIKSFFLAIRYIKKMLRKIKPDLIHSQGLRADILLSKMNLKIPWVITARNFPPEDYISKFGKIKGRLLVWQHLSALKKCKNVVSCSHSVAGKLKGIGVPYYVIQNGVDLSNMDSTINIDTSCFKSPVFISMGALIPRKNMVFLISIMKKYFENNDGCLIILGDGPEMLECNSISNDRIHLLGNVNSVGSYLNITDYFISASLSEGLPNAVLESLSAGVPAILSDIDSHLEISNICPMISKVFLLSSESTEIHKTIEMIVEEFNANFDQAYFQNAREQFSAKSMSSKYTEKYLGLIN</sequence>